<keyword evidence="6 18" id="KW-0808">Transferase</keyword>
<feature type="domain" description="Penicillin-binding protein transpeptidase" evidence="16">
    <location>
        <begin position="488"/>
        <end position="747"/>
    </location>
</feature>
<evidence type="ECO:0000256" key="9">
    <source>
        <dbReference type="ARBA" id="ARBA00022984"/>
    </source>
</evidence>
<keyword evidence="9" id="KW-0573">Peptidoglycan synthesis</keyword>
<dbReference type="PANTHER" id="PTHR32282:SF33">
    <property type="entry name" value="PEPTIDOGLYCAN GLYCOSYLTRANSFERASE"/>
    <property type="match status" value="1"/>
</dbReference>
<dbReference type="InterPro" id="IPR023346">
    <property type="entry name" value="Lysozyme-like_dom_sf"/>
</dbReference>
<dbReference type="Gene3D" id="1.10.3810.10">
    <property type="entry name" value="Biosynthetic peptidoglycan transglycosylase-like"/>
    <property type="match status" value="1"/>
</dbReference>
<evidence type="ECO:0000256" key="2">
    <source>
        <dbReference type="ARBA" id="ARBA00007739"/>
    </source>
</evidence>
<dbReference type="InterPro" id="IPR036950">
    <property type="entry name" value="PBP_transglycosylase"/>
</dbReference>
<dbReference type="SUPFAM" id="SSF53955">
    <property type="entry name" value="Lysozyme-like"/>
    <property type="match status" value="1"/>
</dbReference>
<evidence type="ECO:0000256" key="5">
    <source>
        <dbReference type="ARBA" id="ARBA00022676"/>
    </source>
</evidence>
<dbReference type="GO" id="GO:0008955">
    <property type="term" value="F:peptidoglycan glycosyltransferase activity"/>
    <property type="evidence" value="ECO:0007669"/>
    <property type="project" value="UniProtKB-EC"/>
</dbReference>
<evidence type="ECO:0000256" key="7">
    <source>
        <dbReference type="ARBA" id="ARBA00022801"/>
    </source>
</evidence>
<evidence type="ECO:0000259" key="17">
    <source>
        <dbReference type="Pfam" id="PF00912"/>
    </source>
</evidence>
<comment type="similarity">
    <text evidence="2">In the N-terminal section; belongs to the glycosyltransferase 51 family.</text>
</comment>
<comment type="catalytic activity">
    <reaction evidence="12">
        <text>Preferential cleavage: (Ac)2-L-Lys-D-Ala-|-D-Ala. Also transpeptidation of peptidyl-alanyl moieties that are N-acyl substituents of D-alanine.</text>
        <dbReference type="EC" id="3.4.16.4"/>
    </reaction>
</comment>
<evidence type="ECO:0000256" key="11">
    <source>
        <dbReference type="ARBA" id="ARBA00023316"/>
    </source>
</evidence>
<evidence type="ECO:0000256" key="4">
    <source>
        <dbReference type="ARBA" id="ARBA00022670"/>
    </source>
</evidence>
<gene>
    <name evidence="18" type="ORF">AVDCRST_MAG17-1651</name>
</gene>
<dbReference type="GO" id="GO:0071555">
    <property type="term" value="P:cell wall organization"/>
    <property type="evidence" value="ECO:0007669"/>
    <property type="project" value="UniProtKB-KW"/>
</dbReference>
<feature type="compositionally biased region" description="Acidic residues" evidence="14">
    <location>
        <begin position="813"/>
        <end position="824"/>
    </location>
</feature>
<dbReference type="InterPro" id="IPR012338">
    <property type="entry name" value="Beta-lactam/transpept-like"/>
</dbReference>
<dbReference type="AlphaFoldDB" id="A0A6J4SUF9"/>
<comment type="catalytic activity">
    <reaction evidence="13">
        <text>[GlcNAc-(1-&gt;4)-Mur2Ac(oyl-L-Ala-gamma-D-Glu-L-Lys-D-Ala-D-Ala)](n)-di-trans,octa-cis-undecaprenyl diphosphate + beta-D-GlcNAc-(1-&gt;4)-Mur2Ac(oyl-L-Ala-gamma-D-Glu-L-Lys-D-Ala-D-Ala)-di-trans,octa-cis-undecaprenyl diphosphate = [GlcNAc-(1-&gt;4)-Mur2Ac(oyl-L-Ala-gamma-D-Glu-L-Lys-D-Ala-D-Ala)](n+1)-di-trans,octa-cis-undecaprenyl diphosphate + di-trans,octa-cis-undecaprenyl diphosphate + H(+)</text>
        <dbReference type="Rhea" id="RHEA:23708"/>
        <dbReference type="Rhea" id="RHEA-COMP:9602"/>
        <dbReference type="Rhea" id="RHEA-COMP:9603"/>
        <dbReference type="ChEBI" id="CHEBI:15378"/>
        <dbReference type="ChEBI" id="CHEBI:58405"/>
        <dbReference type="ChEBI" id="CHEBI:60033"/>
        <dbReference type="ChEBI" id="CHEBI:78435"/>
        <dbReference type="EC" id="2.4.99.28"/>
    </reaction>
</comment>
<dbReference type="Pfam" id="PF00912">
    <property type="entry name" value="Transgly"/>
    <property type="match status" value="1"/>
</dbReference>
<dbReference type="GO" id="GO:0008658">
    <property type="term" value="F:penicillin binding"/>
    <property type="evidence" value="ECO:0007669"/>
    <property type="project" value="InterPro"/>
</dbReference>
<reference evidence="18" key="1">
    <citation type="submission" date="2020-02" db="EMBL/GenBank/DDBJ databases">
        <authorList>
            <person name="Meier V. D."/>
        </authorList>
    </citation>
    <scope>NUCLEOTIDE SEQUENCE</scope>
    <source>
        <strain evidence="18">AVDCRST_MAG17</strain>
    </source>
</reference>
<keyword evidence="7 18" id="KW-0378">Hydrolase</keyword>
<dbReference type="Gene3D" id="3.40.710.10">
    <property type="entry name" value="DD-peptidase/beta-lactamase superfamily"/>
    <property type="match status" value="1"/>
</dbReference>
<keyword evidence="15" id="KW-0472">Membrane</keyword>
<evidence type="ECO:0000256" key="3">
    <source>
        <dbReference type="ARBA" id="ARBA00022645"/>
    </source>
</evidence>
<accession>A0A6J4SUF9</accession>
<dbReference type="GO" id="GO:0006508">
    <property type="term" value="P:proteolysis"/>
    <property type="evidence" value="ECO:0007669"/>
    <property type="project" value="UniProtKB-KW"/>
</dbReference>
<evidence type="ECO:0000256" key="10">
    <source>
        <dbReference type="ARBA" id="ARBA00023268"/>
    </source>
</evidence>
<keyword evidence="15" id="KW-0812">Transmembrane</keyword>
<evidence type="ECO:0000313" key="18">
    <source>
        <dbReference type="EMBL" id="CAA9505471.1"/>
    </source>
</evidence>
<keyword evidence="5 18" id="KW-0328">Glycosyltransferase</keyword>
<dbReference type="InterPro" id="IPR001264">
    <property type="entry name" value="Glyco_trans_51"/>
</dbReference>
<dbReference type="GO" id="GO:0009252">
    <property type="term" value="P:peptidoglycan biosynthetic process"/>
    <property type="evidence" value="ECO:0007669"/>
    <property type="project" value="UniProtKB-KW"/>
</dbReference>
<feature type="compositionally biased region" description="Basic and acidic residues" evidence="14">
    <location>
        <begin position="63"/>
        <end position="75"/>
    </location>
</feature>
<proteinExistence type="inferred from homology"/>
<evidence type="ECO:0000256" key="12">
    <source>
        <dbReference type="ARBA" id="ARBA00034000"/>
    </source>
</evidence>
<feature type="region of interest" description="Disordered" evidence="14">
    <location>
        <begin position="781"/>
        <end position="858"/>
    </location>
</feature>
<dbReference type="EC" id="2.4.1.129" evidence="18"/>
<protein>
    <submittedName>
        <fullName evidence="18">Multimodular transpeptidase-transglycosylase</fullName>
        <ecNumber evidence="18">2.4.1.129</ecNumber>
        <ecNumber evidence="18">3.4.-.-</ecNumber>
    </submittedName>
</protein>
<evidence type="ECO:0000259" key="16">
    <source>
        <dbReference type="Pfam" id="PF00905"/>
    </source>
</evidence>
<dbReference type="InterPro" id="IPR050396">
    <property type="entry name" value="Glycosyltr_51/Transpeptidase"/>
</dbReference>
<keyword evidence="3" id="KW-0121">Carboxypeptidase</keyword>
<dbReference type="GO" id="GO:0008360">
    <property type="term" value="P:regulation of cell shape"/>
    <property type="evidence" value="ECO:0007669"/>
    <property type="project" value="UniProtKB-KW"/>
</dbReference>
<keyword evidence="4" id="KW-0645">Protease</keyword>
<organism evidence="18">
    <name type="scientific">uncultured Solirubrobacterales bacterium</name>
    <dbReference type="NCBI Taxonomy" id="768556"/>
    <lineage>
        <taxon>Bacteria</taxon>
        <taxon>Bacillati</taxon>
        <taxon>Actinomycetota</taxon>
        <taxon>Thermoleophilia</taxon>
        <taxon>Solirubrobacterales</taxon>
        <taxon>environmental samples</taxon>
    </lineage>
</organism>
<dbReference type="GO" id="GO:0030288">
    <property type="term" value="C:outer membrane-bounded periplasmic space"/>
    <property type="evidence" value="ECO:0007669"/>
    <property type="project" value="TreeGrafter"/>
</dbReference>
<dbReference type="GO" id="GO:0009002">
    <property type="term" value="F:serine-type D-Ala-D-Ala carboxypeptidase activity"/>
    <property type="evidence" value="ECO:0007669"/>
    <property type="project" value="UniProtKB-EC"/>
</dbReference>
<dbReference type="PANTHER" id="PTHR32282">
    <property type="entry name" value="BINDING PROTEIN TRANSPEPTIDASE, PUTATIVE-RELATED"/>
    <property type="match status" value="1"/>
</dbReference>
<feature type="domain" description="Glycosyl transferase family 51" evidence="17">
    <location>
        <begin position="214"/>
        <end position="398"/>
    </location>
</feature>
<feature type="compositionally biased region" description="Low complexity" evidence="14">
    <location>
        <begin position="827"/>
        <end position="836"/>
    </location>
</feature>
<dbReference type="Pfam" id="PF00905">
    <property type="entry name" value="Transpeptidase"/>
    <property type="match status" value="1"/>
</dbReference>
<keyword evidence="11" id="KW-0961">Cell wall biogenesis/degradation</keyword>
<dbReference type="InterPro" id="IPR001460">
    <property type="entry name" value="PCN-bd_Tpept"/>
</dbReference>
<comment type="similarity">
    <text evidence="1">In the C-terminal section; belongs to the transpeptidase family.</text>
</comment>
<dbReference type="FunFam" id="1.10.3810.10:FF:000001">
    <property type="entry name" value="Penicillin-binding protein 1A"/>
    <property type="match status" value="1"/>
</dbReference>
<feature type="compositionally biased region" description="Low complexity" evidence="14">
    <location>
        <begin position="20"/>
        <end position="49"/>
    </location>
</feature>
<keyword evidence="15" id="KW-1133">Transmembrane helix</keyword>
<evidence type="ECO:0000256" key="15">
    <source>
        <dbReference type="SAM" id="Phobius"/>
    </source>
</evidence>
<evidence type="ECO:0000256" key="13">
    <source>
        <dbReference type="ARBA" id="ARBA00049902"/>
    </source>
</evidence>
<feature type="region of interest" description="Disordered" evidence="14">
    <location>
        <begin position="1"/>
        <end position="75"/>
    </location>
</feature>
<feature type="compositionally biased region" description="Acidic residues" evidence="14">
    <location>
        <begin position="839"/>
        <end position="851"/>
    </location>
</feature>
<keyword evidence="10" id="KW-0511">Multifunctional enzyme</keyword>
<feature type="region of interest" description="Disordered" evidence="14">
    <location>
        <begin position="88"/>
        <end position="156"/>
    </location>
</feature>
<dbReference type="EMBL" id="CADCVV010000123">
    <property type="protein sequence ID" value="CAA9505471.1"/>
    <property type="molecule type" value="Genomic_DNA"/>
</dbReference>
<evidence type="ECO:0000256" key="1">
    <source>
        <dbReference type="ARBA" id="ARBA00007090"/>
    </source>
</evidence>
<name>A0A6J4SUF9_9ACTN</name>
<feature type="compositionally biased region" description="Basic residues" evidence="14">
    <location>
        <begin position="141"/>
        <end position="153"/>
    </location>
</feature>
<evidence type="ECO:0000256" key="8">
    <source>
        <dbReference type="ARBA" id="ARBA00022960"/>
    </source>
</evidence>
<evidence type="ECO:0000256" key="14">
    <source>
        <dbReference type="SAM" id="MobiDB-lite"/>
    </source>
</evidence>
<sequence length="858" mass="92723">MGTWEWEAIERAPRRTSPNGDGADGAASASRSTNGADSARPSPAAAASTRRAKVRPPRPAPARRKDPGAGARGERALTGRLAELRLKAGTAPASAPPGGSPTALRERPGDARVNGRGRVKLAPASRTTTKGGGGGGEPPRRKLRGRRGPRKPSRTGTRLRWIRIGLVLCGLACLAGMSTVFGMMMAVASELPALDNQAEFRAAQNSVLMAGDRQVAKLTGNKNRILVREGEVSPMIENAVIAIEDRRFFEHEGIDARGIVRALWADLRRGEAVQGASTITQQFVKNALVAQDERTIFQKLREAALAYHLERQWSKRKVLTQYLNTVYFGNGAYGIESAVRTYFGKSRGGVTRNERASAVVEPHEAALLAGVIASPYGYDPIEDPKTARERRNVVLARMRDQKMITAAQYDESIDEAVPAEGDIDPPKPDSEVPYFSDWVTQQLVDRYGAGKVFGGGLEVQTTLDPELQRRAEEAISGRLPEQGPSSSLVAIENKTGAVKAMVGGENFQSQPFNVATNGHRQPGSALKPFTLVTALEQGVSPDRTFASQKKTLKIPDGPDFEVNNYKDEYAGITNLRDATAKSDNSVYAELGLDIGTENIARTAKRMGIRTPISTNAAMTLGGLEQGVTPLEMASAYSTIANRGTRRSGTLAASDMGPVAIQSVKDGDSPRRRNRRREMRAFSRETGEQTRELLRGVLVSGTGVAADPGNGEFAAGKTGTTENYGDAWFVGFNNRYTIAVWVGYPDKTRYMRTEFEGEPVAGGTYPAQIWRDFVLSADRLEQERNPQPEPTLPAPEVETAETDETGDGIASEGVESDASEEEEPYDPSPYDESSDTPATSEDESFETDEYSDSESSSGY</sequence>
<dbReference type="EC" id="3.4.-.-" evidence="18"/>
<feature type="transmembrane region" description="Helical" evidence="15">
    <location>
        <begin position="161"/>
        <end position="187"/>
    </location>
</feature>
<dbReference type="SUPFAM" id="SSF56601">
    <property type="entry name" value="beta-lactamase/transpeptidase-like"/>
    <property type="match status" value="1"/>
</dbReference>
<evidence type="ECO:0000256" key="6">
    <source>
        <dbReference type="ARBA" id="ARBA00022679"/>
    </source>
</evidence>
<keyword evidence="8" id="KW-0133">Cell shape</keyword>